<dbReference type="AlphaFoldDB" id="A0A8J9UE58"/>
<feature type="transmembrane region" description="Helical" evidence="1">
    <location>
        <begin position="220"/>
        <end position="240"/>
    </location>
</feature>
<dbReference type="Pfam" id="PF26585">
    <property type="entry name" value="STX17_N"/>
    <property type="match status" value="1"/>
</dbReference>
<name>A0A8J9UE58_9NEOP</name>
<gene>
    <name evidence="3" type="ORF">BINO364_LOCUS5094</name>
</gene>
<keyword evidence="1" id="KW-0812">Transmembrane</keyword>
<sequence length="297" mass="31921">MDEENKLPLKRVELSLSKFNEVAIPHHLDLLRQHKTNIIKYEETGQYARMRTEQAHARRVASQLRALLGELEALRRQVRSQDVTSFDRLTQRSRDLTLRAIMDYLDTSPVSMNRAAARDEAVAGSTRSTESVGVLALGDDQIQLQVDEQELALREREAALRGWRELQAELRALHDAWQHVQAAALAHAQHVNAVSSSTEAAAGDVRGARRHLLAAERLRVGLYGAGGAAAGALAGGPLGLVLGAKAGAAAALAGSALGYLAARLLGRHRAAVLDAQDATDTTGATDATDADGGKKER</sequence>
<dbReference type="Proteomes" id="UP000838878">
    <property type="component" value="Chromosome 13"/>
</dbReference>
<feature type="non-terminal residue" evidence="3">
    <location>
        <position position="297"/>
    </location>
</feature>
<proteinExistence type="predicted"/>
<organism evidence="3 4">
    <name type="scientific">Brenthis ino</name>
    <name type="common">lesser marbled fritillary</name>
    <dbReference type="NCBI Taxonomy" id="405034"/>
    <lineage>
        <taxon>Eukaryota</taxon>
        <taxon>Metazoa</taxon>
        <taxon>Ecdysozoa</taxon>
        <taxon>Arthropoda</taxon>
        <taxon>Hexapoda</taxon>
        <taxon>Insecta</taxon>
        <taxon>Pterygota</taxon>
        <taxon>Neoptera</taxon>
        <taxon>Endopterygota</taxon>
        <taxon>Lepidoptera</taxon>
        <taxon>Glossata</taxon>
        <taxon>Ditrysia</taxon>
        <taxon>Papilionoidea</taxon>
        <taxon>Nymphalidae</taxon>
        <taxon>Heliconiinae</taxon>
        <taxon>Argynnini</taxon>
        <taxon>Brenthis</taxon>
    </lineage>
</organism>
<evidence type="ECO:0000256" key="1">
    <source>
        <dbReference type="SAM" id="Phobius"/>
    </source>
</evidence>
<accession>A0A8J9UE58</accession>
<evidence type="ECO:0000259" key="2">
    <source>
        <dbReference type="Pfam" id="PF26585"/>
    </source>
</evidence>
<dbReference type="OrthoDB" id="10035606at2759"/>
<keyword evidence="1" id="KW-1133">Transmembrane helix</keyword>
<feature type="transmembrane region" description="Helical" evidence="1">
    <location>
        <begin position="246"/>
        <end position="266"/>
    </location>
</feature>
<evidence type="ECO:0000313" key="3">
    <source>
        <dbReference type="EMBL" id="CAH0718653.1"/>
    </source>
</evidence>
<protein>
    <recommendedName>
        <fullName evidence="2">STX17-like N-terminal domain-containing protein</fullName>
    </recommendedName>
</protein>
<dbReference type="InterPro" id="IPR059001">
    <property type="entry name" value="STX17_N"/>
</dbReference>
<reference evidence="3" key="1">
    <citation type="submission" date="2021-12" db="EMBL/GenBank/DDBJ databases">
        <authorList>
            <person name="Martin H S."/>
        </authorList>
    </citation>
    <scope>NUCLEOTIDE SEQUENCE</scope>
</reference>
<keyword evidence="1" id="KW-0472">Membrane</keyword>
<dbReference type="EMBL" id="OV170233">
    <property type="protein sequence ID" value="CAH0718653.1"/>
    <property type="molecule type" value="Genomic_DNA"/>
</dbReference>
<evidence type="ECO:0000313" key="4">
    <source>
        <dbReference type="Proteomes" id="UP000838878"/>
    </source>
</evidence>
<keyword evidence="4" id="KW-1185">Reference proteome</keyword>
<feature type="domain" description="STX17-like N-terminal" evidence="2">
    <location>
        <begin position="10"/>
        <end position="108"/>
    </location>
</feature>